<evidence type="ECO:0000313" key="10">
    <source>
        <dbReference type="Proteomes" id="UP001152797"/>
    </source>
</evidence>
<feature type="region of interest" description="Disordered" evidence="6">
    <location>
        <begin position="943"/>
        <end position="1039"/>
    </location>
</feature>
<gene>
    <name evidence="8" type="ORF">C1SCF055_LOCUS8907</name>
</gene>
<evidence type="ECO:0000256" key="1">
    <source>
        <dbReference type="ARBA" id="ARBA00022723"/>
    </source>
</evidence>
<feature type="compositionally biased region" description="Gly residues" evidence="6">
    <location>
        <begin position="53"/>
        <end position="65"/>
    </location>
</feature>
<keyword evidence="2 4" id="KW-0863">Zinc-finger</keyword>
<dbReference type="EMBL" id="CAMXCT030000609">
    <property type="protein sequence ID" value="CAL4768396.1"/>
    <property type="molecule type" value="Genomic_DNA"/>
</dbReference>
<dbReference type="InterPro" id="IPR001876">
    <property type="entry name" value="Znf_RanBP2"/>
</dbReference>
<comment type="similarity">
    <text evidence="5">Belongs to the RdRP family.</text>
</comment>
<proteinExistence type="inferred from homology"/>
<keyword evidence="5 9" id="KW-0696">RNA-directed RNA polymerase</keyword>
<dbReference type="GO" id="GO:0003723">
    <property type="term" value="F:RNA binding"/>
    <property type="evidence" value="ECO:0007669"/>
    <property type="project" value="UniProtKB-KW"/>
</dbReference>
<dbReference type="AlphaFoldDB" id="A0A9P1BX36"/>
<keyword evidence="5" id="KW-0808">Transferase</keyword>
<name>A0A9P1BX36_9DINO</name>
<evidence type="ECO:0000256" key="5">
    <source>
        <dbReference type="RuleBase" id="RU363098"/>
    </source>
</evidence>
<evidence type="ECO:0000259" key="7">
    <source>
        <dbReference type="PROSITE" id="PS50199"/>
    </source>
</evidence>
<protein>
    <recommendedName>
        <fullName evidence="5">RNA-dependent RNA polymerase</fullName>
        <ecNumber evidence="5">2.7.7.48</ecNumber>
    </recommendedName>
</protein>
<keyword evidence="10" id="KW-1185">Reference proteome</keyword>
<comment type="caution">
    <text evidence="8">The sequence shown here is derived from an EMBL/GenBank/DDBJ whole genome shotgun (WGS) entry which is preliminary data.</text>
</comment>
<accession>A0A9P1BX36</accession>
<evidence type="ECO:0000313" key="9">
    <source>
        <dbReference type="EMBL" id="CAL4768396.1"/>
    </source>
</evidence>
<dbReference type="EC" id="2.7.7.48" evidence="5"/>
<keyword evidence="1" id="KW-0479">Metal-binding</keyword>
<dbReference type="GO" id="GO:0003968">
    <property type="term" value="F:RNA-directed RNA polymerase activity"/>
    <property type="evidence" value="ECO:0007669"/>
    <property type="project" value="UniProtKB-KW"/>
</dbReference>
<keyword evidence="5" id="KW-0694">RNA-binding</keyword>
<comment type="catalytic activity">
    <reaction evidence="5">
        <text>RNA(n) + a ribonucleoside 5'-triphosphate = RNA(n+1) + diphosphate</text>
        <dbReference type="Rhea" id="RHEA:21248"/>
        <dbReference type="Rhea" id="RHEA-COMP:14527"/>
        <dbReference type="Rhea" id="RHEA-COMP:17342"/>
        <dbReference type="ChEBI" id="CHEBI:33019"/>
        <dbReference type="ChEBI" id="CHEBI:61557"/>
        <dbReference type="ChEBI" id="CHEBI:140395"/>
        <dbReference type="EC" id="2.7.7.48"/>
    </reaction>
</comment>
<feature type="compositionally biased region" description="Polar residues" evidence="6">
    <location>
        <begin position="825"/>
        <end position="840"/>
    </location>
</feature>
<reference evidence="8" key="1">
    <citation type="submission" date="2022-10" db="EMBL/GenBank/DDBJ databases">
        <authorList>
            <person name="Chen Y."/>
            <person name="Dougan E. K."/>
            <person name="Chan C."/>
            <person name="Rhodes N."/>
            <person name="Thang M."/>
        </authorList>
    </citation>
    <scope>NUCLEOTIDE SEQUENCE</scope>
</reference>
<feature type="compositionally biased region" description="Basic and acidic residues" evidence="6">
    <location>
        <begin position="1019"/>
        <end position="1034"/>
    </location>
</feature>
<dbReference type="Gene3D" id="4.10.1060.10">
    <property type="entry name" value="Zinc finger, RanBP2-type"/>
    <property type="match status" value="1"/>
</dbReference>
<dbReference type="InterPro" id="IPR057596">
    <property type="entry name" value="RDRP_core"/>
</dbReference>
<feature type="region of interest" description="Disordered" evidence="6">
    <location>
        <begin position="664"/>
        <end position="684"/>
    </location>
</feature>
<feature type="compositionally biased region" description="Pro residues" evidence="6">
    <location>
        <begin position="736"/>
        <end position="769"/>
    </location>
</feature>
<evidence type="ECO:0000256" key="6">
    <source>
        <dbReference type="SAM" id="MobiDB-lite"/>
    </source>
</evidence>
<evidence type="ECO:0000256" key="4">
    <source>
        <dbReference type="PROSITE-ProRule" id="PRU00322"/>
    </source>
</evidence>
<dbReference type="Pfam" id="PF05183">
    <property type="entry name" value="RdRP"/>
    <property type="match status" value="1"/>
</dbReference>
<evidence type="ECO:0000313" key="8">
    <source>
        <dbReference type="EMBL" id="CAI3981084.1"/>
    </source>
</evidence>
<organism evidence="8">
    <name type="scientific">Cladocopium goreaui</name>
    <dbReference type="NCBI Taxonomy" id="2562237"/>
    <lineage>
        <taxon>Eukaryota</taxon>
        <taxon>Sar</taxon>
        <taxon>Alveolata</taxon>
        <taxon>Dinophyceae</taxon>
        <taxon>Suessiales</taxon>
        <taxon>Symbiodiniaceae</taxon>
        <taxon>Cladocopium</taxon>
    </lineage>
</organism>
<evidence type="ECO:0000256" key="3">
    <source>
        <dbReference type="ARBA" id="ARBA00022833"/>
    </source>
</evidence>
<feature type="compositionally biased region" description="Basic residues" evidence="6">
    <location>
        <begin position="1"/>
        <end position="52"/>
    </location>
</feature>
<sequence>MSLRLRSRSRSRDKRRRSPSRAKRKPPLERQRRRRSQTRSHSPKSRSPKRKPTGGGGGFGSGPGSGFDVKVMPEDLERVQALARQYNQNKSVAQAVALHLEQTKNQQPPNPEVETFLAQYPQIQAHAAARLRALPKEAQTNVLMRGGLGSARDPTAMLLGRIRQVDPFNTTWVPHTPGMQPFPTQSSCRCGQVAKMVPDKPLLPEAKVQDKEKEPYEGEYENLTALAEGLREGLVVGAAAASDCCWNVPAMAGLRKSLKRWLGRVAARVALERCGASLAAVLRLRELYKKFLAVCSCRGETLRQLPYEAFGLPDPDDEQPRPERRNMKWHRRRCPTGNIKVAVVEDEEARGSLTPMADLLKEEEEEEPSCPARHPQRAAPHQRLRGKKPQLKIPGVGATVTALVDVSGEIKDKACYLVVNGKILVGKCAVWRSPSQVWEAVAPPEGALLEDNCVVVSAEGDCNSNMAGGDFDGDLNMLSFCPQLIALAEATEHAVAAASMEDVAEERTAAYEQYVAELKTPRLHGSVTAMAERAADKALASKAPLQDETMRWALRFCILGHRSMDVPKKHSLEAMLALLADFLREGDVKKRGQRSTAITAAELRLEDPSATKTRTFELYEDIVKKVLGNTPLGMVWLPGLHLAKRLLLQVERALEALEALQLSHHNRSVSKDEAPALPPAPMSVSGAKFSPPGIGVAAVAKTKSVPPLPPGSPALGQAPQMVAGGSGIPGHLQSMPGPPAPPVPATAPPLPTAPPALPAPSAPSAPSAPPASSSPGLDAIPAKSFTLSAELESKKNNVQSSLANLAASLLGKEVAGLLGPKQESEQTAVPASDSMPSTRPASLDLNSAARAAEQAVFGAGTSSSPSTSAGGAAGSTAIPATTGTGAHPKTAPPPNLPAIGPANGYSAPLGTPGVPGKVASALDAPLTEAQIATLPPALQAVLRKKQAEQGAPVQTSAPAPLAPQMSPGVSSGVPPLPPGLSPGVSMDASASSSLPLEPVAPAADDLTPEQRAVLAQIRQKQEEREKKEAEEKAQKQQAQQAVAAETAYQNFWVQRQMASLMSLYQQGHALQQERKTAAPPTAQSDYWEGDWTCAKCGDHQFARNRECRNCGAPRTQ</sequence>
<dbReference type="OrthoDB" id="445909at2759"/>
<dbReference type="GO" id="GO:0008270">
    <property type="term" value="F:zinc ion binding"/>
    <property type="evidence" value="ECO:0007669"/>
    <property type="project" value="UniProtKB-KW"/>
</dbReference>
<feature type="compositionally biased region" description="Low complexity" evidence="6">
    <location>
        <begin position="858"/>
        <end position="886"/>
    </location>
</feature>
<feature type="domain" description="RanBP2-type" evidence="7">
    <location>
        <begin position="1087"/>
        <end position="1116"/>
    </location>
</feature>
<feature type="region of interest" description="Disordered" evidence="6">
    <location>
        <begin position="1"/>
        <end position="69"/>
    </location>
</feature>
<dbReference type="PROSITE" id="PS50199">
    <property type="entry name" value="ZF_RANBP2_2"/>
    <property type="match status" value="1"/>
</dbReference>
<feature type="region of interest" description="Disordered" evidence="6">
    <location>
        <begin position="361"/>
        <end position="385"/>
    </location>
</feature>
<reference evidence="9 10" key="2">
    <citation type="submission" date="2024-05" db="EMBL/GenBank/DDBJ databases">
        <authorList>
            <person name="Chen Y."/>
            <person name="Shah S."/>
            <person name="Dougan E. K."/>
            <person name="Thang M."/>
            <person name="Chan C."/>
        </authorList>
    </citation>
    <scope>NUCLEOTIDE SEQUENCE [LARGE SCALE GENOMIC DNA]</scope>
</reference>
<keyword evidence="3" id="KW-0862">Zinc</keyword>
<dbReference type="Proteomes" id="UP001152797">
    <property type="component" value="Unassembled WGS sequence"/>
</dbReference>
<dbReference type="SMART" id="SM00547">
    <property type="entry name" value="ZnF_RBZ"/>
    <property type="match status" value="1"/>
</dbReference>
<feature type="region of interest" description="Disordered" evidence="6">
    <location>
        <begin position="819"/>
        <end position="841"/>
    </location>
</feature>
<feature type="compositionally biased region" description="Basic residues" evidence="6">
    <location>
        <begin position="374"/>
        <end position="385"/>
    </location>
</feature>
<dbReference type="EMBL" id="CAMXCT010000609">
    <property type="protein sequence ID" value="CAI3981084.1"/>
    <property type="molecule type" value="Genomic_DNA"/>
</dbReference>
<keyword evidence="5" id="KW-0548">Nucleotidyltransferase</keyword>
<feature type="region of interest" description="Disordered" evidence="6">
    <location>
        <begin position="705"/>
        <end position="779"/>
    </location>
</feature>
<feature type="region of interest" description="Disordered" evidence="6">
    <location>
        <begin position="856"/>
        <end position="904"/>
    </location>
</feature>
<evidence type="ECO:0000256" key="2">
    <source>
        <dbReference type="ARBA" id="ARBA00022771"/>
    </source>
</evidence>
<dbReference type="EMBL" id="CAMXCT020000609">
    <property type="protein sequence ID" value="CAL1134459.1"/>
    <property type="molecule type" value="Genomic_DNA"/>
</dbReference>